<feature type="transmembrane region" description="Helical" evidence="1">
    <location>
        <begin position="831"/>
        <end position="849"/>
    </location>
</feature>
<dbReference type="EMBL" id="LSRX01000182">
    <property type="protein sequence ID" value="OLQ05521.1"/>
    <property type="molecule type" value="Genomic_DNA"/>
</dbReference>
<reference evidence="2 3" key="1">
    <citation type="submission" date="2016-02" db="EMBL/GenBank/DDBJ databases">
        <title>Genome analysis of coral dinoflagellate symbionts highlights evolutionary adaptations to a symbiotic lifestyle.</title>
        <authorList>
            <person name="Aranda M."/>
            <person name="Li Y."/>
            <person name="Liew Y.J."/>
            <person name="Baumgarten S."/>
            <person name="Simakov O."/>
            <person name="Wilson M."/>
            <person name="Piel J."/>
            <person name="Ashoor H."/>
            <person name="Bougouffa S."/>
            <person name="Bajic V.B."/>
            <person name="Ryu T."/>
            <person name="Ravasi T."/>
            <person name="Bayer T."/>
            <person name="Micklem G."/>
            <person name="Kim H."/>
            <person name="Bhak J."/>
            <person name="Lajeunesse T.C."/>
            <person name="Voolstra C.R."/>
        </authorList>
    </citation>
    <scope>NUCLEOTIDE SEQUENCE [LARGE SCALE GENOMIC DNA]</scope>
    <source>
        <strain evidence="2 3">CCMP2467</strain>
    </source>
</reference>
<gene>
    <name evidence="2" type="ORF">AK812_SmicGene11288</name>
</gene>
<feature type="transmembrane region" description="Helical" evidence="1">
    <location>
        <begin position="283"/>
        <end position="306"/>
    </location>
</feature>
<sequence>MTASTVPLAQARVLAAAKDETSTPACAKHFQFQKVEVQIEDLGESLEAGRRWKPTDLNQWVEPFIERLHTLFEEDLREVIDEAAQTAADEHAVAEGTAVAEFDFQTRKRPLQLVKHFPAQGGFPSELHAVLGREDNSVYYSQSKISASPTARWQPCGARDLQQAYARLQLLVTPGESHPLDGLTVKLLPTASSTDQAGVDVLDGEILRGRGVARRLGLWTDGEQFYQPKQIRGNLPYSQNSLFQQFPGSLYPAGVHVKGMLGLSSQLADFELLVLKVPGPTSAALPLVATSGSLLWIVATVCGCYAMHRSLMDPEVPFPQISELAVGPDAAKLLYRVGFASSAALLASVVQLSTELLFLERQVGRLPAHQEQAEEDRPQDGNAETKDLTQKLEYLKGTLAMYDDVKYVLRLKDMAIERAYARLSGAEKDRAEQVYMKMIELLNKMEGQMYKILGTENPWFNAQVRMTRRWLLEQPGEAACGFVSIAAFVSGCLSMLCEFGVHPFYWAGLVKAPLSVAAMFGVGAVGGACLGALFVIALHYGLSTDCWVFLTDTSKSHVADINRMVQAMQQVEDDKFLDSLDEILKSMSGFSSAIPDVPDRLCQICLEEGHNVVAPVKAPRCKGSHFMCKQHWKRYIENFDDRCPQPKPCSSLAVWRFYEIYLNNILGGLVLQLHRDLGLPHLPGGRAGEAGEEFSFYGLLAAGGVALQGVALLDPAMTLQTMLHLAGALVFFWASWCHTSAAAKLYLPGWSMPAEAFAVLDLAVVDAMEAAEDSKLLAVPAVWWLVRIRHKVLMRGPLAMFLGPLVMQFLERSQDRETGMAQSPRTRNWMGILQWLVVANFALIFFSYGPELAIAAMLPLPQED</sequence>
<keyword evidence="3" id="KW-1185">Reference proteome</keyword>
<feature type="transmembrane region" description="Helical" evidence="1">
    <location>
        <begin position="725"/>
        <end position="747"/>
    </location>
</feature>
<keyword evidence="1" id="KW-0812">Transmembrane</keyword>
<protein>
    <submittedName>
        <fullName evidence="2">Uncharacterized protein</fullName>
    </submittedName>
</protein>
<dbReference type="OrthoDB" id="418947at2759"/>
<dbReference type="AlphaFoldDB" id="A0A1Q9EDP6"/>
<feature type="transmembrane region" description="Helical" evidence="1">
    <location>
        <begin position="478"/>
        <end position="496"/>
    </location>
</feature>
<accession>A0A1Q9EDP6</accession>
<dbReference type="Proteomes" id="UP000186817">
    <property type="component" value="Unassembled WGS sequence"/>
</dbReference>
<organism evidence="2 3">
    <name type="scientific">Symbiodinium microadriaticum</name>
    <name type="common">Dinoflagellate</name>
    <name type="synonym">Zooxanthella microadriatica</name>
    <dbReference type="NCBI Taxonomy" id="2951"/>
    <lineage>
        <taxon>Eukaryota</taxon>
        <taxon>Sar</taxon>
        <taxon>Alveolata</taxon>
        <taxon>Dinophyceae</taxon>
        <taxon>Suessiales</taxon>
        <taxon>Symbiodiniaceae</taxon>
        <taxon>Symbiodinium</taxon>
    </lineage>
</organism>
<comment type="caution">
    <text evidence="2">The sequence shown here is derived from an EMBL/GenBank/DDBJ whole genome shotgun (WGS) entry which is preliminary data.</text>
</comment>
<proteinExistence type="predicted"/>
<keyword evidence="1" id="KW-1133">Transmembrane helix</keyword>
<evidence type="ECO:0000256" key="1">
    <source>
        <dbReference type="SAM" id="Phobius"/>
    </source>
</evidence>
<keyword evidence="1" id="KW-0472">Membrane</keyword>
<feature type="transmembrane region" description="Helical" evidence="1">
    <location>
        <begin position="694"/>
        <end position="713"/>
    </location>
</feature>
<feature type="transmembrane region" description="Helical" evidence="1">
    <location>
        <begin position="516"/>
        <end position="540"/>
    </location>
</feature>
<evidence type="ECO:0000313" key="2">
    <source>
        <dbReference type="EMBL" id="OLQ05521.1"/>
    </source>
</evidence>
<name>A0A1Q9EDP6_SYMMI</name>
<evidence type="ECO:0000313" key="3">
    <source>
        <dbReference type="Proteomes" id="UP000186817"/>
    </source>
</evidence>